<reference evidence="2" key="1">
    <citation type="submission" date="2016-09" db="EMBL/GenBank/DDBJ databases">
        <authorList>
            <person name="Varghese N."/>
            <person name="Submissions S."/>
        </authorList>
    </citation>
    <scope>NUCLEOTIDE SEQUENCE [LARGE SCALE GENOMIC DNA]</scope>
    <source>
        <strain evidence="2">ANC 3699</strain>
    </source>
</reference>
<dbReference type="AlphaFoldDB" id="A0A1G6PBD9"/>
<gene>
    <name evidence="1" type="ORF">SAMN05421749_11326</name>
</gene>
<name>A0A1G6PBD9_9GAMM</name>
<sequence length="60" mass="7003">MKHFMIKILQKLLANHSPKHQVRIPLSNAEYDQFIHRCNAQHISPARLKQAAQLLNKEGF</sequence>
<keyword evidence="2" id="KW-1185">Reference proteome</keyword>
<evidence type="ECO:0000313" key="2">
    <source>
        <dbReference type="Proteomes" id="UP000242317"/>
    </source>
</evidence>
<protein>
    <recommendedName>
        <fullName evidence="3">DUF1778 domain-containing protein</fullName>
    </recommendedName>
</protein>
<dbReference type="Proteomes" id="UP000242317">
    <property type="component" value="Unassembled WGS sequence"/>
</dbReference>
<dbReference type="EMBL" id="FMYK01000013">
    <property type="protein sequence ID" value="SDC76655.1"/>
    <property type="molecule type" value="Genomic_DNA"/>
</dbReference>
<evidence type="ECO:0008006" key="3">
    <source>
        <dbReference type="Google" id="ProtNLM"/>
    </source>
</evidence>
<proteinExistence type="predicted"/>
<evidence type="ECO:0000313" key="1">
    <source>
        <dbReference type="EMBL" id="SDC76655.1"/>
    </source>
</evidence>
<organism evidence="1 2">
    <name type="scientific">Acinetobacter marinus</name>
    <dbReference type="NCBI Taxonomy" id="281375"/>
    <lineage>
        <taxon>Bacteria</taxon>
        <taxon>Pseudomonadati</taxon>
        <taxon>Pseudomonadota</taxon>
        <taxon>Gammaproteobacteria</taxon>
        <taxon>Moraxellales</taxon>
        <taxon>Moraxellaceae</taxon>
        <taxon>Acinetobacter</taxon>
    </lineage>
</organism>
<accession>A0A1G6PBD9</accession>